<keyword evidence="5" id="KW-0804">Transcription</keyword>
<evidence type="ECO:0000256" key="4">
    <source>
        <dbReference type="ARBA" id="ARBA00023125"/>
    </source>
</evidence>
<dbReference type="NCBIfam" id="TIGR02937">
    <property type="entry name" value="sigma70-ECF"/>
    <property type="match status" value="1"/>
</dbReference>
<dbReference type="InterPro" id="IPR014284">
    <property type="entry name" value="RNA_pol_sigma-70_dom"/>
</dbReference>
<dbReference type="SUPFAM" id="SSF88659">
    <property type="entry name" value="Sigma3 and sigma4 domains of RNA polymerase sigma factors"/>
    <property type="match status" value="1"/>
</dbReference>
<dbReference type="InterPro" id="IPR013325">
    <property type="entry name" value="RNA_pol_sigma_r2"/>
</dbReference>
<dbReference type="InterPro" id="IPR013324">
    <property type="entry name" value="RNA_pol_sigma_r3/r4-like"/>
</dbReference>
<dbReference type="InterPro" id="IPR007627">
    <property type="entry name" value="RNA_pol_sigma70_r2"/>
</dbReference>
<gene>
    <name evidence="7" type="ORF">MYP_1986</name>
</gene>
<evidence type="ECO:0000256" key="1">
    <source>
        <dbReference type="ARBA" id="ARBA00010641"/>
    </source>
</evidence>
<dbReference type="InterPro" id="IPR036388">
    <property type="entry name" value="WH-like_DNA-bd_sf"/>
</dbReference>
<dbReference type="InterPro" id="IPR039425">
    <property type="entry name" value="RNA_pol_sigma-70-like"/>
</dbReference>
<dbReference type="Proteomes" id="UP000030185">
    <property type="component" value="Unassembled WGS sequence"/>
</dbReference>
<dbReference type="GO" id="GO:0006352">
    <property type="term" value="P:DNA-templated transcription initiation"/>
    <property type="evidence" value="ECO:0007669"/>
    <property type="project" value="InterPro"/>
</dbReference>
<dbReference type="eggNOG" id="COG1595">
    <property type="taxonomic scope" value="Bacteria"/>
</dbReference>
<protein>
    <submittedName>
        <fullName evidence="7">RNA polymerase ECF-type sigma factor</fullName>
    </submittedName>
</protein>
<dbReference type="STRING" id="153721.MYP_1986"/>
<keyword evidence="3" id="KW-0731">Sigma factor</keyword>
<dbReference type="OrthoDB" id="1099849at2"/>
<keyword evidence="8" id="KW-1185">Reference proteome</keyword>
<dbReference type="Pfam" id="PF04542">
    <property type="entry name" value="Sigma70_r2"/>
    <property type="match status" value="1"/>
</dbReference>
<evidence type="ECO:0000313" key="8">
    <source>
        <dbReference type="Proteomes" id="UP000030185"/>
    </source>
</evidence>
<evidence type="ECO:0000259" key="6">
    <source>
        <dbReference type="Pfam" id="PF04542"/>
    </source>
</evidence>
<accession>A0A098LFG6</accession>
<evidence type="ECO:0000313" key="7">
    <source>
        <dbReference type="EMBL" id="GAL84758.1"/>
    </source>
</evidence>
<dbReference type="AlphaFoldDB" id="A0A098LFG6"/>
<reference evidence="7 8" key="1">
    <citation type="submission" date="2014-09" db="EMBL/GenBank/DDBJ databases">
        <title>Sporocytophaga myxococcoides PG-01 genome sequencing.</title>
        <authorList>
            <person name="Liu L."/>
            <person name="Gao P.J."/>
            <person name="Chen G.J."/>
            <person name="Wang L.S."/>
        </authorList>
    </citation>
    <scope>NUCLEOTIDE SEQUENCE [LARGE SCALE GENOMIC DNA]</scope>
    <source>
        <strain evidence="7 8">PG-01</strain>
    </source>
</reference>
<evidence type="ECO:0000256" key="5">
    <source>
        <dbReference type="ARBA" id="ARBA00023163"/>
    </source>
</evidence>
<comment type="similarity">
    <text evidence="1">Belongs to the sigma-70 factor family. ECF subfamily.</text>
</comment>
<name>A0A098LFG6_9BACT</name>
<dbReference type="GO" id="GO:0016987">
    <property type="term" value="F:sigma factor activity"/>
    <property type="evidence" value="ECO:0007669"/>
    <property type="project" value="UniProtKB-KW"/>
</dbReference>
<dbReference type="PANTHER" id="PTHR43133">
    <property type="entry name" value="RNA POLYMERASE ECF-TYPE SIGMA FACTO"/>
    <property type="match status" value="1"/>
</dbReference>
<organism evidence="7 8">
    <name type="scientific">Sporocytophaga myxococcoides</name>
    <dbReference type="NCBI Taxonomy" id="153721"/>
    <lineage>
        <taxon>Bacteria</taxon>
        <taxon>Pseudomonadati</taxon>
        <taxon>Bacteroidota</taxon>
        <taxon>Cytophagia</taxon>
        <taxon>Cytophagales</taxon>
        <taxon>Cytophagaceae</taxon>
        <taxon>Sporocytophaga</taxon>
    </lineage>
</organism>
<dbReference type="PANTHER" id="PTHR43133:SF8">
    <property type="entry name" value="RNA POLYMERASE SIGMA FACTOR HI_1459-RELATED"/>
    <property type="match status" value="1"/>
</dbReference>
<proteinExistence type="inferred from homology"/>
<dbReference type="Gene3D" id="1.10.10.10">
    <property type="entry name" value="Winged helix-like DNA-binding domain superfamily/Winged helix DNA-binding domain"/>
    <property type="match status" value="1"/>
</dbReference>
<feature type="domain" description="RNA polymerase sigma-70 region 2" evidence="6">
    <location>
        <begin position="24"/>
        <end position="93"/>
    </location>
</feature>
<dbReference type="GO" id="GO:0003677">
    <property type="term" value="F:DNA binding"/>
    <property type="evidence" value="ECO:0007669"/>
    <property type="project" value="UniProtKB-KW"/>
</dbReference>
<dbReference type="Gene3D" id="1.10.1740.10">
    <property type="match status" value="1"/>
</dbReference>
<dbReference type="RefSeq" id="WP_045462100.1">
    <property type="nucleotide sequence ID" value="NZ_BBLT01000003.1"/>
</dbReference>
<dbReference type="SUPFAM" id="SSF88946">
    <property type="entry name" value="Sigma2 domain of RNA polymerase sigma factors"/>
    <property type="match status" value="1"/>
</dbReference>
<sequence length="190" mass="22540">MKYSLEHIAENIRKGNDREVLQWMYKEIYPKVEKYVSGNSGCIDDCKDVFQESIIIFYKYVIENKYDRIVDLSAFIMGISRNVWINKIRKLNREVDADLLEQFEETSNNPLITLIMSEKWMAYKAVFEKLGEKCRELLSYSSYERLNMKEIAEKMGFLNENVAKTQNYRCKQKLLELISANEEIKDLLKS</sequence>
<comment type="caution">
    <text evidence="7">The sequence shown here is derived from an EMBL/GenBank/DDBJ whole genome shotgun (WGS) entry which is preliminary data.</text>
</comment>
<keyword evidence="4" id="KW-0238">DNA-binding</keyword>
<evidence type="ECO:0000256" key="3">
    <source>
        <dbReference type="ARBA" id="ARBA00023082"/>
    </source>
</evidence>
<dbReference type="EMBL" id="BBLT01000003">
    <property type="protein sequence ID" value="GAL84758.1"/>
    <property type="molecule type" value="Genomic_DNA"/>
</dbReference>
<keyword evidence="2" id="KW-0805">Transcription regulation</keyword>
<evidence type="ECO:0000256" key="2">
    <source>
        <dbReference type="ARBA" id="ARBA00023015"/>
    </source>
</evidence>